<protein>
    <submittedName>
        <fullName evidence="2">Uncharacterized protein</fullName>
    </submittedName>
</protein>
<feature type="region of interest" description="Disordered" evidence="1">
    <location>
        <begin position="229"/>
        <end position="250"/>
    </location>
</feature>
<dbReference type="Proteomes" id="UP000054248">
    <property type="component" value="Unassembled WGS sequence"/>
</dbReference>
<evidence type="ECO:0000313" key="3">
    <source>
        <dbReference type="Proteomes" id="UP000054248"/>
    </source>
</evidence>
<evidence type="ECO:0000313" key="2">
    <source>
        <dbReference type="EMBL" id="KIO19367.1"/>
    </source>
</evidence>
<accession>A0A0C3LD57</accession>
<proteinExistence type="predicted"/>
<dbReference type="OrthoDB" id="3271097at2759"/>
<feature type="compositionally biased region" description="Low complexity" evidence="1">
    <location>
        <begin position="89"/>
        <end position="104"/>
    </location>
</feature>
<evidence type="ECO:0000256" key="1">
    <source>
        <dbReference type="SAM" id="MobiDB-lite"/>
    </source>
</evidence>
<reference evidence="2 3" key="1">
    <citation type="submission" date="2014-04" db="EMBL/GenBank/DDBJ databases">
        <authorList>
            <consortium name="DOE Joint Genome Institute"/>
            <person name="Kuo A."/>
            <person name="Girlanda M."/>
            <person name="Perotto S."/>
            <person name="Kohler A."/>
            <person name="Nagy L.G."/>
            <person name="Floudas D."/>
            <person name="Copeland A."/>
            <person name="Barry K.W."/>
            <person name="Cichocki N."/>
            <person name="Veneault-Fourrey C."/>
            <person name="LaButti K."/>
            <person name="Lindquist E.A."/>
            <person name="Lipzen A."/>
            <person name="Lundell T."/>
            <person name="Morin E."/>
            <person name="Murat C."/>
            <person name="Sun H."/>
            <person name="Tunlid A."/>
            <person name="Henrissat B."/>
            <person name="Grigoriev I.V."/>
            <person name="Hibbett D.S."/>
            <person name="Martin F."/>
            <person name="Nordberg H.P."/>
            <person name="Cantor M.N."/>
            <person name="Hua S.X."/>
        </authorList>
    </citation>
    <scope>NUCLEOTIDE SEQUENCE [LARGE SCALE GENOMIC DNA]</scope>
    <source>
        <strain evidence="2 3">MUT 4182</strain>
    </source>
</reference>
<gene>
    <name evidence="2" type="ORF">M407DRAFT_31006</name>
</gene>
<feature type="region of interest" description="Disordered" evidence="1">
    <location>
        <begin position="142"/>
        <end position="190"/>
    </location>
</feature>
<organism evidence="2 3">
    <name type="scientific">Tulasnella calospora MUT 4182</name>
    <dbReference type="NCBI Taxonomy" id="1051891"/>
    <lineage>
        <taxon>Eukaryota</taxon>
        <taxon>Fungi</taxon>
        <taxon>Dikarya</taxon>
        <taxon>Basidiomycota</taxon>
        <taxon>Agaricomycotina</taxon>
        <taxon>Agaricomycetes</taxon>
        <taxon>Cantharellales</taxon>
        <taxon>Tulasnellaceae</taxon>
        <taxon>Tulasnella</taxon>
    </lineage>
</organism>
<reference evidence="3" key="2">
    <citation type="submission" date="2015-01" db="EMBL/GenBank/DDBJ databases">
        <title>Evolutionary Origins and Diversification of the Mycorrhizal Mutualists.</title>
        <authorList>
            <consortium name="DOE Joint Genome Institute"/>
            <consortium name="Mycorrhizal Genomics Consortium"/>
            <person name="Kohler A."/>
            <person name="Kuo A."/>
            <person name="Nagy L.G."/>
            <person name="Floudas D."/>
            <person name="Copeland A."/>
            <person name="Barry K.W."/>
            <person name="Cichocki N."/>
            <person name="Veneault-Fourrey C."/>
            <person name="LaButti K."/>
            <person name="Lindquist E.A."/>
            <person name="Lipzen A."/>
            <person name="Lundell T."/>
            <person name="Morin E."/>
            <person name="Murat C."/>
            <person name="Riley R."/>
            <person name="Ohm R."/>
            <person name="Sun H."/>
            <person name="Tunlid A."/>
            <person name="Henrissat B."/>
            <person name="Grigoriev I.V."/>
            <person name="Hibbett D.S."/>
            <person name="Martin F."/>
        </authorList>
    </citation>
    <scope>NUCLEOTIDE SEQUENCE [LARGE SCALE GENOMIC DNA]</scope>
    <source>
        <strain evidence="3">MUT 4182</strain>
    </source>
</reference>
<feature type="compositionally biased region" description="Pro residues" evidence="1">
    <location>
        <begin position="142"/>
        <end position="153"/>
    </location>
</feature>
<name>A0A0C3LD57_9AGAM</name>
<feature type="region of interest" description="Disordered" evidence="1">
    <location>
        <begin position="1"/>
        <end position="111"/>
    </location>
</feature>
<dbReference type="EMBL" id="KN823226">
    <property type="protein sequence ID" value="KIO19367.1"/>
    <property type="molecule type" value="Genomic_DNA"/>
</dbReference>
<feature type="compositionally biased region" description="Low complexity" evidence="1">
    <location>
        <begin position="62"/>
        <end position="74"/>
    </location>
</feature>
<dbReference type="STRING" id="1051891.A0A0C3LD57"/>
<dbReference type="HOGENOM" id="CLU_792721_0_0_1"/>
<dbReference type="AlphaFoldDB" id="A0A0C3LD57"/>
<feature type="compositionally biased region" description="Low complexity" evidence="1">
    <location>
        <begin position="10"/>
        <end position="21"/>
    </location>
</feature>
<sequence length="350" mass="37762">MRPSTRSQIPPSNSAASAEPATQPPHASNRKRKASNPPTLDPAPAPTSASTRKAKKKRTQGPSTTRTNPPTNTSDQTPDVPTQEIVAQALPLAPASTHPAPSHPDGSVPRQSIVIDPALLLPAPPSNPIPLTQPFPLFVEPIPPVDEPLPPLNDLPADADEPAGSNDTALGDATRNRGQRAPTLREQNAAQAKTIAELEAKVKQLSSDIRTLKKYKVMWVKEYSKKAKSDAGPADSLIPRPPGEKGKNGWNLRDAMGLKDDEALYTEILEATYSEQEPGRLAACFKELKREHPYLNRFQGDWPAKEMVISALQNRRKTISAKAKAKVSTDRLTQAQLMAAAAEVEVEAAE</sequence>
<keyword evidence="3" id="KW-1185">Reference proteome</keyword>